<feature type="compositionally biased region" description="Basic and acidic residues" evidence="1">
    <location>
        <begin position="47"/>
        <end position="61"/>
    </location>
</feature>
<feature type="region of interest" description="Disordered" evidence="1">
    <location>
        <begin position="1"/>
        <end position="61"/>
    </location>
</feature>
<reference evidence="2 3" key="1">
    <citation type="submission" date="2018-04" db="EMBL/GenBank/DDBJ databases">
        <title>Genomic Encyclopedia of Archaeal and Bacterial Type Strains, Phase II (KMG-II): from individual species to whole genera.</title>
        <authorList>
            <person name="Goeker M."/>
        </authorList>
    </citation>
    <scope>NUCLEOTIDE SEQUENCE [LARGE SCALE GENOMIC DNA]</scope>
    <source>
        <strain evidence="2 3">DSM 45169</strain>
    </source>
</reference>
<organism evidence="2 3">
    <name type="scientific">Desmospora activa DSM 45169</name>
    <dbReference type="NCBI Taxonomy" id="1121389"/>
    <lineage>
        <taxon>Bacteria</taxon>
        <taxon>Bacillati</taxon>
        <taxon>Bacillota</taxon>
        <taxon>Bacilli</taxon>
        <taxon>Bacillales</taxon>
        <taxon>Thermoactinomycetaceae</taxon>
        <taxon>Desmospora</taxon>
    </lineage>
</organism>
<keyword evidence="3" id="KW-1185">Reference proteome</keyword>
<proteinExistence type="predicted"/>
<sequence>MPMTPMSKKDPTQDRSLNGPSPSVPLRPMPLESSENVDGQTSNYAELFREQEERESSSSEL</sequence>
<evidence type="ECO:0000313" key="3">
    <source>
        <dbReference type="Proteomes" id="UP000241639"/>
    </source>
</evidence>
<gene>
    <name evidence="2" type="ORF">C8J48_0891</name>
</gene>
<dbReference type="AlphaFoldDB" id="A0A2T4Z8W0"/>
<name>A0A2T4Z8W0_9BACL</name>
<comment type="caution">
    <text evidence="2">The sequence shown here is derived from an EMBL/GenBank/DDBJ whole genome shotgun (WGS) entry which is preliminary data.</text>
</comment>
<feature type="compositionally biased region" description="Polar residues" evidence="1">
    <location>
        <begin position="33"/>
        <end position="44"/>
    </location>
</feature>
<evidence type="ECO:0000256" key="1">
    <source>
        <dbReference type="SAM" id="MobiDB-lite"/>
    </source>
</evidence>
<dbReference type="EMBL" id="PZZP01000001">
    <property type="protein sequence ID" value="PTM58310.1"/>
    <property type="molecule type" value="Genomic_DNA"/>
</dbReference>
<protein>
    <submittedName>
        <fullName evidence="2">Uncharacterized protein</fullName>
    </submittedName>
</protein>
<dbReference type="Proteomes" id="UP000241639">
    <property type="component" value="Unassembled WGS sequence"/>
</dbReference>
<accession>A0A2T4Z8W0</accession>
<evidence type="ECO:0000313" key="2">
    <source>
        <dbReference type="EMBL" id="PTM58310.1"/>
    </source>
</evidence>